<evidence type="ECO:0000313" key="3">
    <source>
        <dbReference type="EMBL" id="ADU63578.1"/>
    </source>
</evidence>
<comment type="similarity">
    <text evidence="1">Belongs to the UPF0045 family.</text>
</comment>
<dbReference type="Gene3D" id="3.30.70.930">
    <property type="match status" value="1"/>
</dbReference>
<dbReference type="NCBIfam" id="TIGR00106">
    <property type="entry name" value="MTH1187 family thiamine-binding protein"/>
    <property type="match status" value="1"/>
</dbReference>
<dbReference type="InterPro" id="IPR002767">
    <property type="entry name" value="Thiamine_BP"/>
</dbReference>
<name>E6VVM0_PSEA9</name>
<dbReference type="Pfam" id="PF01910">
    <property type="entry name" value="Thiamine_BP"/>
    <property type="match status" value="1"/>
</dbReference>
<reference evidence="3 4" key="2">
    <citation type="journal article" date="2014" name="Genome Announc.">
        <title>Complete Genome Sequence of the Subsurface, Mesophilic Sulfate-Reducing Bacterium Desulfovibrio aespoeensis Aspo-2.</title>
        <authorList>
            <person name="Pedersen K."/>
            <person name="Bengtsson A."/>
            <person name="Edlund J."/>
            <person name="Rabe L."/>
            <person name="Hazen T."/>
            <person name="Chakraborty R."/>
            <person name="Goodwin L."/>
            <person name="Shapiro N."/>
        </authorList>
    </citation>
    <scope>NUCLEOTIDE SEQUENCE [LARGE SCALE GENOMIC DNA]</scope>
    <source>
        <strain evidence="4">ATCC 700646 / DSM 10631 / Aspo-2</strain>
    </source>
</reference>
<dbReference type="SUPFAM" id="SSF89957">
    <property type="entry name" value="MTH1187/YkoF-like"/>
    <property type="match status" value="1"/>
</dbReference>
<dbReference type="PANTHER" id="PTHR33777">
    <property type="entry name" value="UPF0045 PROTEIN ECM15"/>
    <property type="match status" value="1"/>
</dbReference>
<dbReference type="EMBL" id="CP002431">
    <property type="protein sequence ID" value="ADU63578.1"/>
    <property type="molecule type" value="Genomic_DNA"/>
</dbReference>
<dbReference type="KEGG" id="das:Daes_2580"/>
<dbReference type="PANTHER" id="PTHR33777:SF1">
    <property type="entry name" value="UPF0045 PROTEIN ECM15"/>
    <property type="match status" value="1"/>
</dbReference>
<dbReference type="eggNOG" id="COG0011">
    <property type="taxonomic scope" value="Bacteria"/>
</dbReference>
<feature type="domain" description="Thiamine-binding protein" evidence="2">
    <location>
        <begin position="5"/>
        <end position="93"/>
    </location>
</feature>
<keyword evidence="4" id="KW-1185">Reference proteome</keyword>
<dbReference type="HOGENOM" id="CLU_137479_1_2_7"/>
<dbReference type="InterPro" id="IPR029756">
    <property type="entry name" value="MTH1187/YkoF-like"/>
</dbReference>
<dbReference type="Proteomes" id="UP000002191">
    <property type="component" value="Chromosome"/>
</dbReference>
<sequence length="101" mass="10982">MSVVVQFSIFPLHATGSLAPYVARAVEVVRASGLPFQLGPMGTVVEGEWGEVMAVINACYRELEPDFDRIYVSFTADSRRGRQDGMASKVASVLGQTRDKS</sequence>
<organism evidence="3 4">
    <name type="scientific">Pseudodesulfovibrio aespoeensis (strain ATCC 700646 / DSM 10631 / Aspo-2)</name>
    <name type="common">Desulfovibrio aespoeensis</name>
    <dbReference type="NCBI Taxonomy" id="643562"/>
    <lineage>
        <taxon>Bacteria</taxon>
        <taxon>Pseudomonadati</taxon>
        <taxon>Thermodesulfobacteriota</taxon>
        <taxon>Desulfovibrionia</taxon>
        <taxon>Desulfovibrionales</taxon>
        <taxon>Desulfovibrionaceae</taxon>
    </lineage>
</organism>
<evidence type="ECO:0000256" key="1">
    <source>
        <dbReference type="ARBA" id="ARBA00010272"/>
    </source>
</evidence>
<dbReference type="GO" id="GO:0005829">
    <property type="term" value="C:cytosol"/>
    <property type="evidence" value="ECO:0007669"/>
    <property type="project" value="TreeGrafter"/>
</dbReference>
<dbReference type="STRING" id="643562.Daes_2580"/>
<proteinExistence type="inferred from homology"/>
<evidence type="ECO:0000313" key="4">
    <source>
        <dbReference type="Proteomes" id="UP000002191"/>
    </source>
</evidence>
<gene>
    <name evidence="3" type="ordered locus">Daes_2580</name>
</gene>
<dbReference type="AlphaFoldDB" id="E6VVM0"/>
<reference evidence="4" key="1">
    <citation type="submission" date="2010-12" db="EMBL/GenBank/DDBJ databases">
        <title>Complete sequence of Desulfovibrio aespoeensis Aspo-2.</title>
        <authorList>
            <consortium name="US DOE Joint Genome Institute"/>
            <person name="Lucas S."/>
            <person name="Copeland A."/>
            <person name="Lapidus A."/>
            <person name="Cheng J.-F."/>
            <person name="Goodwin L."/>
            <person name="Pitluck S."/>
            <person name="Chertkov O."/>
            <person name="Misra M."/>
            <person name="Detter J.C."/>
            <person name="Han C."/>
            <person name="Tapia R."/>
            <person name="Land M."/>
            <person name="Hauser L."/>
            <person name="Kyrpides N."/>
            <person name="Ivanova N."/>
            <person name="Ovchinnikova G."/>
            <person name="Pedersen K."/>
            <person name="Jagevall S."/>
            <person name="Hazen T."/>
            <person name="Woyke T."/>
        </authorList>
    </citation>
    <scope>NUCLEOTIDE SEQUENCE [LARGE SCALE GENOMIC DNA]</scope>
    <source>
        <strain evidence="4">ATCC 700646 / DSM 10631 / Aspo-2</strain>
    </source>
</reference>
<protein>
    <recommendedName>
        <fullName evidence="2">Thiamine-binding protein domain-containing protein</fullName>
    </recommendedName>
</protein>
<evidence type="ECO:0000259" key="2">
    <source>
        <dbReference type="Pfam" id="PF01910"/>
    </source>
</evidence>
<dbReference type="RefSeq" id="WP_013515484.1">
    <property type="nucleotide sequence ID" value="NC_014844.1"/>
</dbReference>
<dbReference type="InterPro" id="IPR051614">
    <property type="entry name" value="UPF0045_domain"/>
</dbReference>
<dbReference type="OrthoDB" id="9793516at2"/>
<accession>E6VVM0</accession>